<dbReference type="RefSeq" id="WP_048497334.1">
    <property type="nucleotide sequence ID" value="NZ_JADQCF010000019.1"/>
</dbReference>
<evidence type="ECO:0000313" key="1">
    <source>
        <dbReference type="EMBL" id="KMQ73034.1"/>
    </source>
</evidence>
<organism evidence="1 2">
    <name type="scientific">Marinobacter subterrani</name>
    <dbReference type="NCBI Taxonomy" id="1658765"/>
    <lineage>
        <taxon>Bacteria</taxon>
        <taxon>Pseudomonadati</taxon>
        <taxon>Pseudomonadota</taxon>
        <taxon>Gammaproteobacteria</taxon>
        <taxon>Pseudomonadales</taxon>
        <taxon>Marinobacteraceae</taxon>
        <taxon>Marinobacter</taxon>
    </lineage>
</organism>
<dbReference type="PATRIC" id="fig|1658765.3.peg.3495"/>
<dbReference type="EMBL" id="LFBU01000002">
    <property type="protein sequence ID" value="KMQ73034.1"/>
    <property type="molecule type" value="Genomic_DNA"/>
</dbReference>
<reference evidence="1 2" key="1">
    <citation type="submission" date="2015-06" db="EMBL/GenBank/DDBJ databases">
        <title>Marinobacter subterrani, a genetically tractable neutrophilic iron-oxidizing strain isolated from the Soudan Iron Mine.</title>
        <authorList>
            <person name="Bonis B.M."/>
            <person name="Gralnick J.A."/>
        </authorList>
    </citation>
    <scope>NUCLEOTIDE SEQUENCE [LARGE SCALE GENOMIC DNA]</scope>
    <source>
        <strain evidence="1 2">JG233</strain>
    </source>
</reference>
<keyword evidence="2" id="KW-1185">Reference proteome</keyword>
<dbReference type="OrthoDB" id="6367143at2"/>
<protein>
    <submittedName>
        <fullName evidence="1">Uncharacterized protein</fullName>
    </submittedName>
</protein>
<comment type="caution">
    <text evidence="1">The sequence shown here is derived from an EMBL/GenBank/DDBJ whole genome shotgun (WGS) entry which is preliminary data.</text>
</comment>
<accession>A0A0J7J4V0</accession>
<proteinExistence type="predicted"/>
<dbReference type="AlphaFoldDB" id="A0A0J7J4V0"/>
<gene>
    <name evidence="1" type="ORF">Msub_20230</name>
</gene>
<dbReference type="STRING" id="1658765.Msub_20230"/>
<name>A0A0J7J4V0_9GAMM</name>
<dbReference type="Proteomes" id="UP000036102">
    <property type="component" value="Unassembled WGS sequence"/>
</dbReference>
<evidence type="ECO:0000313" key="2">
    <source>
        <dbReference type="Proteomes" id="UP000036102"/>
    </source>
</evidence>
<sequence length="115" mass="12930">MSDSITENDVDIIQAIIRSFYGQGNARLFTSSTITDETIVKVVELLAETEDCSTWIDAVPSPQDLLMPANKLRKWGLRIIRKSGEPFLTGNVRINIMCKRFRAAQFKPAIIDSLN</sequence>